<protein>
    <submittedName>
        <fullName evidence="2">Chaperone modulator CbpM</fullName>
    </submittedName>
</protein>
<reference evidence="3" key="1">
    <citation type="journal article" date="2019" name="Int. J. Syst. Evol. Microbiol.">
        <title>The Global Catalogue of Microorganisms (GCM) 10K type strain sequencing project: providing services to taxonomists for standard genome sequencing and annotation.</title>
        <authorList>
            <consortium name="The Broad Institute Genomics Platform"/>
            <consortium name="The Broad Institute Genome Sequencing Center for Infectious Disease"/>
            <person name="Wu L."/>
            <person name="Ma J."/>
        </authorList>
    </citation>
    <scope>NUCLEOTIDE SEQUENCE [LARGE SCALE GENOMIC DNA]</scope>
    <source>
        <strain evidence="3">CCUG 52468</strain>
    </source>
</reference>
<dbReference type="Gene3D" id="1.10.1660.10">
    <property type="match status" value="1"/>
</dbReference>
<accession>A0ABW3RKY9</accession>
<keyword evidence="3" id="KW-1185">Reference proteome</keyword>
<evidence type="ECO:0000313" key="2">
    <source>
        <dbReference type="EMBL" id="MFD1165418.1"/>
    </source>
</evidence>
<organism evidence="2 3">
    <name type="scientific">Sphingobacterium daejeonense</name>
    <dbReference type="NCBI Taxonomy" id="371142"/>
    <lineage>
        <taxon>Bacteria</taxon>
        <taxon>Pseudomonadati</taxon>
        <taxon>Bacteroidota</taxon>
        <taxon>Sphingobacteriia</taxon>
        <taxon>Sphingobacteriales</taxon>
        <taxon>Sphingobacteriaceae</taxon>
        <taxon>Sphingobacterium</taxon>
    </lineage>
</organism>
<evidence type="ECO:0000256" key="1">
    <source>
        <dbReference type="SAM" id="Coils"/>
    </source>
</evidence>
<keyword evidence="1" id="KW-0175">Coiled coil</keyword>
<evidence type="ECO:0000313" key="3">
    <source>
        <dbReference type="Proteomes" id="UP001597205"/>
    </source>
</evidence>
<dbReference type="Proteomes" id="UP001597205">
    <property type="component" value="Unassembled WGS sequence"/>
</dbReference>
<name>A0ABW3RKY9_9SPHI</name>
<gene>
    <name evidence="2" type="ORF">ACFQ2C_07365</name>
</gene>
<sequence length="101" mass="12023">MEKTLFRVIDICRTNNIERTFVHELHNNGLIEIIVQEEQEFLEEEQVYHVERFSTWHYELDLNVQGIEVVSNLIDKIEELQRELRSLKVENKGGIEDNLGI</sequence>
<dbReference type="RefSeq" id="WP_099372007.1">
    <property type="nucleotide sequence ID" value="NZ_JALXMZ010000001.1"/>
</dbReference>
<comment type="caution">
    <text evidence="2">The sequence shown here is derived from an EMBL/GenBank/DDBJ whole genome shotgun (WGS) entry which is preliminary data.</text>
</comment>
<feature type="coiled-coil region" evidence="1">
    <location>
        <begin position="70"/>
        <end position="97"/>
    </location>
</feature>
<dbReference type="EMBL" id="JBHTKY010000008">
    <property type="protein sequence ID" value="MFD1165418.1"/>
    <property type="molecule type" value="Genomic_DNA"/>
</dbReference>
<dbReference type="Pfam" id="PF13591">
    <property type="entry name" value="MerR_2"/>
    <property type="match status" value="1"/>
</dbReference>
<proteinExistence type="predicted"/>